<dbReference type="Proteomes" id="UP001549099">
    <property type="component" value="Unassembled WGS sequence"/>
</dbReference>
<reference evidence="1 2" key="1">
    <citation type="submission" date="2024-06" db="EMBL/GenBank/DDBJ databases">
        <title>Genomic Encyclopedia of Type Strains, Phase IV (KMG-IV): sequencing the most valuable type-strain genomes for metagenomic binning, comparative biology and taxonomic classification.</title>
        <authorList>
            <person name="Goeker M."/>
        </authorList>
    </citation>
    <scope>NUCLEOTIDE SEQUENCE [LARGE SCALE GENOMIC DNA]</scope>
    <source>
        <strain evidence="1 2">DSM 26128</strain>
    </source>
</reference>
<name>A0ABV2GES3_9BACL</name>
<proteinExistence type="predicted"/>
<dbReference type="EMBL" id="JBEPLW010000032">
    <property type="protein sequence ID" value="MET3576743.1"/>
    <property type="molecule type" value="Genomic_DNA"/>
</dbReference>
<accession>A0ABV2GES3</accession>
<comment type="caution">
    <text evidence="1">The sequence shown here is derived from an EMBL/GenBank/DDBJ whole genome shotgun (WGS) entry which is preliminary data.</text>
</comment>
<keyword evidence="2" id="KW-1185">Reference proteome</keyword>
<evidence type="ECO:0000313" key="1">
    <source>
        <dbReference type="EMBL" id="MET3576743.1"/>
    </source>
</evidence>
<dbReference type="RefSeq" id="WP_354199056.1">
    <property type="nucleotide sequence ID" value="NZ_JBEPLW010000032.1"/>
</dbReference>
<evidence type="ECO:0000313" key="2">
    <source>
        <dbReference type="Proteomes" id="UP001549099"/>
    </source>
</evidence>
<gene>
    <name evidence="1" type="ORF">ABID49_002673</name>
</gene>
<sequence length="75" mass="9013">MNRFLDFLNRLEDKKIFYRLSKVRREAVMVEIAVPGQRWEVEFMDDGTVEIEKFLSDGGFYDEKEMDILLKEFAD</sequence>
<protein>
    <submittedName>
        <fullName evidence="1">Uncharacterized protein</fullName>
    </submittedName>
</protein>
<organism evidence="1 2">
    <name type="scientific">Bhargavaea ullalensis</name>
    <dbReference type="NCBI Taxonomy" id="1265685"/>
    <lineage>
        <taxon>Bacteria</taxon>
        <taxon>Bacillati</taxon>
        <taxon>Bacillota</taxon>
        <taxon>Bacilli</taxon>
        <taxon>Bacillales</taxon>
        <taxon>Caryophanaceae</taxon>
        <taxon>Bhargavaea</taxon>
    </lineage>
</organism>